<feature type="domain" description="Ferritin-like diiron" evidence="11">
    <location>
        <begin position="1"/>
        <end position="145"/>
    </location>
</feature>
<dbReference type="InterPro" id="IPR009078">
    <property type="entry name" value="Ferritin-like_SF"/>
</dbReference>
<evidence type="ECO:0000256" key="8">
    <source>
        <dbReference type="ARBA" id="ARBA00047990"/>
    </source>
</evidence>
<dbReference type="InterPro" id="IPR012347">
    <property type="entry name" value="Ferritin-like"/>
</dbReference>
<comment type="subunit">
    <text evidence="2">Homooligomer of 24 subunits, arranged as 12 dimers, that are packed together to form an approximately spherical molecule with a central cavity, in which large amounts of iron can be deposited.</text>
</comment>
<comment type="catalytic activity">
    <reaction evidence="7">
        <text>Fe(2+)(in) = Fe(2+)(out)</text>
        <dbReference type="Rhea" id="RHEA:28486"/>
        <dbReference type="ChEBI" id="CHEBI:29033"/>
    </reaction>
</comment>
<comment type="catalytic activity">
    <reaction evidence="8 9">
        <text>4 Fe(2+) + O2 + 4 H(+) = 4 Fe(3+) + 2 H2O</text>
        <dbReference type="Rhea" id="RHEA:11148"/>
        <dbReference type="ChEBI" id="CHEBI:15377"/>
        <dbReference type="ChEBI" id="CHEBI:15378"/>
        <dbReference type="ChEBI" id="CHEBI:15379"/>
        <dbReference type="ChEBI" id="CHEBI:29033"/>
        <dbReference type="ChEBI" id="CHEBI:29034"/>
        <dbReference type="EC" id="1.16.3.1"/>
    </reaction>
</comment>
<reference evidence="12 13" key="1">
    <citation type="submission" date="2020-08" db="EMBL/GenBank/DDBJ databases">
        <authorList>
            <person name="Liu C."/>
            <person name="Sun Q."/>
        </authorList>
    </citation>
    <scope>NUCLEOTIDE SEQUENCE [LARGE SCALE GENOMIC DNA]</scope>
    <source>
        <strain evidence="12 13">N22</strain>
    </source>
</reference>
<dbReference type="Proteomes" id="UP000587396">
    <property type="component" value="Unassembled WGS sequence"/>
</dbReference>
<dbReference type="AlphaFoldDB" id="A0A842JC61"/>
<accession>A0A842JC61</accession>
<evidence type="ECO:0000313" key="12">
    <source>
        <dbReference type="EMBL" id="MBC2889064.1"/>
    </source>
</evidence>
<dbReference type="InterPro" id="IPR009040">
    <property type="entry name" value="Ferritin-like_diiron"/>
</dbReference>
<dbReference type="PANTHER" id="PTHR30295">
    <property type="entry name" value="BACTERIOFERRITIN"/>
    <property type="match status" value="1"/>
</dbReference>
<evidence type="ECO:0000256" key="5">
    <source>
        <dbReference type="ARBA" id="ARBA00022723"/>
    </source>
</evidence>
<sequence>MKGNPELIDSLNDLLASELAAINQYMVHAEMAEDWGYERLSKNFKTRSITEMKHAERLIERILFLEGTPIVSNLDDIHIGSTIPQQVDNDHASELTAIKMYNEAIVLAGKVLDYATRDVLEGILRDEDKHLDELEELQDQIEQMTLPTFLSTQN</sequence>
<feature type="binding site" evidence="10">
    <location>
        <position position="18"/>
    </location>
    <ligand>
        <name>Fe cation</name>
        <dbReference type="ChEBI" id="CHEBI:24875"/>
        <label>1</label>
    </ligand>
</feature>
<comment type="similarity">
    <text evidence="9">Belongs to the bacterioferritin family.</text>
</comment>
<dbReference type="InterPro" id="IPR008331">
    <property type="entry name" value="Ferritin_DPS_dom"/>
</dbReference>
<dbReference type="GO" id="GO:0008199">
    <property type="term" value="F:ferric iron binding"/>
    <property type="evidence" value="ECO:0007669"/>
    <property type="project" value="InterPro"/>
</dbReference>
<evidence type="ECO:0000256" key="7">
    <source>
        <dbReference type="ARBA" id="ARBA00036243"/>
    </source>
</evidence>
<dbReference type="Gene3D" id="1.20.1260.10">
    <property type="match status" value="1"/>
</dbReference>
<evidence type="ECO:0000256" key="4">
    <source>
        <dbReference type="ARBA" id="ARBA00022617"/>
    </source>
</evidence>
<comment type="caution">
    <text evidence="12">The sequence shown here is derived from an EMBL/GenBank/DDBJ whole genome shotgun (WGS) entry which is preliminary data.</text>
</comment>
<dbReference type="CDD" id="cd00907">
    <property type="entry name" value="Bacterioferritin"/>
    <property type="match status" value="1"/>
</dbReference>
<dbReference type="GO" id="GO:0020037">
    <property type="term" value="F:heme binding"/>
    <property type="evidence" value="ECO:0007669"/>
    <property type="project" value="TreeGrafter"/>
</dbReference>
<feature type="binding site" evidence="10">
    <location>
        <position position="127"/>
    </location>
    <ligand>
        <name>Fe cation</name>
        <dbReference type="ChEBI" id="CHEBI:24875"/>
        <label>1</label>
    </ligand>
</feature>
<evidence type="ECO:0000256" key="2">
    <source>
        <dbReference type="ARBA" id="ARBA00011637"/>
    </source>
</evidence>
<evidence type="ECO:0000256" key="3">
    <source>
        <dbReference type="ARBA" id="ARBA00022434"/>
    </source>
</evidence>
<feature type="binding site" evidence="10">
    <location>
        <position position="94"/>
    </location>
    <ligand>
        <name>Fe cation</name>
        <dbReference type="ChEBI" id="CHEBI:24875"/>
        <label>2</label>
    </ligand>
</feature>
<proteinExistence type="inferred from homology"/>
<dbReference type="InterPro" id="IPR002024">
    <property type="entry name" value="Bacterioferritin"/>
</dbReference>
<dbReference type="RefSeq" id="WP_080144799.1">
    <property type="nucleotide sequence ID" value="NZ_JAASIO010000016.1"/>
</dbReference>
<comment type="function">
    <text evidence="9">Iron-storage protein, whose ferroxidase center binds Fe(2+), oxidizes it using dioxygen to Fe(3+), and participates in the subsequent Fe(3+) oxide mineral core formation within the central cavity of the BFR protein shell.</text>
</comment>
<feature type="binding site" evidence="10">
    <location>
        <position position="51"/>
    </location>
    <ligand>
        <name>Fe cation</name>
        <dbReference type="ChEBI" id="CHEBI:24875"/>
        <label>2</label>
    </ligand>
</feature>
<keyword evidence="3 9" id="KW-0409">Iron storage</keyword>
<keyword evidence="5 9" id="KW-0479">Metal-binding</keyword>
<dbReference type="PRINTS" id="PR00601">
    <property type="entry name" value="BACFERRITIN"/>
</dbReference>
<evidence type="ECO:0000256" key="1">
    <source>
        <dbReference type="ARBA" id="ARBA00001970"/>
    </source>
</evidence>
<feature type="binding site" evidence="10">
    <location>
        <position position="54"/>
    </location>
    <ligand>
        <name>Fe cation</name>
        <dbReference type="ChEBI" id="CHEBI:24875"/>
        <label>1</label>
    </ligand>
</feature>
<protein>
    <recommendedName>
        <fullName evidence="9">Bacterioferritin</fullName>
        <ecNumber evidence="9">1.16.3.1</ecNumber>
    </recommendedName>
</protein>
<evidence type="ECO:0000256" key="9">
    <source>
        <dbReference type="PIRNR" id="PIRNR002560"/>
    </source>
</evidence>
<dbReference type="PIRSF" id="PIRSF002560">
    <property type="entry name" value="Bacterioferritin"/>
    <property type="match status" value="1"/>
</dbReference>
<name>A0A842JC61_9ACTN</name>
<dbReference type="SUPFAM" id="SSF47240">
    <property type="entry name" value="Ferritin-like"/>
    <property type="match status" value="1"/>
</dbReference>
<evidence type="ECO:0000256" key="10">
    <source>
        <dbReference type="PIRSR" id="PIRSR002560-1"/>
    </source>
</evidence>
<evidence type="ECO:0000313" key="13">
    <source>
        <dbReference type="Proteomes" id="UP000587396"/>
    </source>
</evidence>
<evidence type="ECO:0000259" key="11">
    <source>
        <dbReference type="PROSITE" id="PS50905"/>
    </source>
</evidence>
<feature type="binding site" evidence="10">
    <location>
        <position position="51"/>
    </location>
    <ligand>
        <name>Fe cation</name>
        <dbReference type="ChEBI" id="CHEBI:24875"/>
        <label>1</label>
    </ligand>
</feature>
<dbReference type="EC" id="1.16.3.1" evidence="9"/>
<feature type="binding site" evidence="10">
    <location>
        <position position="130"/>
    </location>
    <ligand>
        <name>Fe cation</name>
        <dbReference type="ChEBI" id="CHEBI:24875"/>
        <label>2</label>
    </ligand>
</feature>
<organism evidence="12 13">
    <name type="scientific">Gordonibacter massiliensis</name>
    <name type="common">ex Traore et al. 2017</name>
    <dbReference type="NCBI Taxonomy" id="1841863"/>
    <lineage>
        <taxon>Bacteria</taxon>
        <taxon>Bacillati</taxon>
        <taxon>Actinomycetota</taxon>
        <taxon>Coriobacteriia</taxon>
        <taxon>Eggerthellales</taxon>
        <taxon>Eggerthellaceae</taxon>
        <taxon>Gordonibacter</taxon>
    </lineage>
</organism>
<gene>
    <name evidence="12" type="primary">bfr</name>
    <name evidence="12" type="ORF">H7313_06835</name>
</gene>
<dbReference type="Pfam" id="PF00210">
    <property type="entry name" value="Ferritin"/>
    <property type="match status" value="1"/>
</dbReference>
<evidence type="ECO:0000256" key="6">
    <source>
        <dbReference type="ARBA" id="ARBA00023004"/>
    </source>
</evidence>
<comment type="cofactor">
    <cofactor evidence="1">
        <name>heme b</name>
        <dbReference type="ChEBI" id="CHEBI:60344"/>
    </cofactor>
</comment>
<keyword evidence="4" id="KW-0349">Heme</keyword>
<dbReference type="NCBIfam" id="TIGR00754">
    <property type="entry name" value="bfr"/>
    <property type="match status" value="1"/>
</dbReference>
<dbReference type="PANTHER" id="PTHR30295:SF0">
    <property type="entry name" value="BACTERIOFERRITIN"/>
    <property type="match status" value="1"/>
</dbReference>
<dbReference type="EMBL" id="JACMSE010000003">
    <property type="protein sequence ID" value="MBC2889064.1"/>
    <property type="molecule type" value="Genomic_DNA"/>
</dbReference>
<feature type="binding site" evidence="10">
    <location>
        <position position="127"/>
    </location>
    <ligand>
        <name>Fe cation</name>
        <dbReference type="ChEBI" id="CHEBI:24875"/>
        <label>2</label>
    </ligand>
</feature>
<keyword evidence="6 9" id="KW-0408">Iron</keyword>
<dbReference type="GO" id="GO:0006879">
    <property type="term" value="P:intracellular iron ion homeostasis"/>
    <property type="evidence" value="ECO:0007669"/>
    <property type="project" value="UniProtKB-KW"/>
</dbReference>
<dbReference type="GO" id="GO:0005829">
    <property type="term" value="C:cytosol"/>
    <property type="evidence" value="ECO:0007669"/>
    <property type="project" value="TreeGrafter"/>
</dbReference>
<dbReference type="GO" id="GO:0004322">
    <property type="term" value="F:ferroxidase activity"/>
    <property type="evidence" value="ECO:0007669"/>
    <property type="project" value="UniProtKB-EC"/>
</dbReference>
<dbReference type="GO" id="GO:0006826">
    <property type="term" value="P:iron ion transport"/>
    <property type="evidence" value="ECO:0007669"/>
    <property type="project" value="InterPro"/>
</dbReference>
<dbReference type="PROSITE" id="PS50905">
    <property type="entry name" value="FERRITIN_LIKE"/>
    <property type="match status" value="1"/>
</dbReference>
<feature type="binding site" description="axial binding residue" evidence="10">
    <location>
        <position position="52"/>
    </location>
    <ligand>
        <name>heme b</name>
        <dbReference type="ChEBI" id="CHEBI:60344"/>
        <note>ligand shared between dimeric partners</note>
    </ligand>
    <ligandPart>
        <name>Fe</name>
        <dbReference type="ChEBI" id="CHEBI:18248"/>
    </ligandPart>
</feature>
<keyword evidence="13" id="KW-1185">Reference proteome</keyword>